<organism evidence="2 3">
    <name type="scientific">Natronocella acetinitrilica</name>
    <dbReference type="NCBI Taxonomy" id="414046"/>
    <lineage>
        <taxon>Bacteria</taxon>
        <taxon>Pseudomonadati</taxon>
        <taxon>Pseudomonadota</taxon>
        <taxon>Gammaproteobacteria</taxon>
        <taxon>Chromatiales</taxon>
        <taxon>Ectothiorhodospiraceae</taxon>
        <taxon>Natronocella</taxon>
    </lineage>
</organism>
<dbReference type="AlphaFoldDB" id="A0AAE3KAL9"/>
<feature type="chain" id="PRO_5042070684" evidence="1">
    <location>
        <begin position="22"/>
        <end position="201"/>
    </location>
</feature>
<feature type="signal peptide" evidence="1">
    <location>
        <begin position="1"/>
        <end position="21"/>
    </location>
</feature>
<evidence type="ECO:0000313" key="3">
    <source>
        <dbReference type="Proteomes" id="UP001205843"/>
    </source>
</evidence>
<evidence type="ECO:0000313" key="2">
    <source>
        <dbReference type="EMBL" id="MCP1674495.1"/>
    </source>
</evidence>
<protein>
    <submittedName>
        <fullName evidence="2">Uncharacterized protein</fullName>
    </submittedName>
</protein>
<proteinExistence type="predicted"/>
<dbReference type="RefSeq" id="WP_253476529.1">
    <property type="nucleotide sequence ID" value="NZ_JALJXV010000003.1"/>
</dbReference>
<comment type="caution">
    <text evidence="2">The sequence shown here is derived from an EMBL/GenBank/DDBJ whole genome shotgun (WGS) entry which is preliminary data.</text>
</comment>
<sequence length="201" mass="21722">MSARLPGAGSLALLFHGTAYAFTAFREGDTAGGERATIGTHFAQGEAFAAHYAEAVGRRRDAGAPGVLICLARMDNPYRESCARRFAALDRWTRQTLSQAGHDGIITERLLDEDSVWVVFDPRRAVPIARYEIGADALPGTARGGYLDEINAPQLIEMIARREALTWLPGGRERLDAALLEAGIERQAAAMGMRAPNCPTP</sequence>
<name>A0AAE3KAL9_9GAMM</name>
<accession>A0AAE3KAL9</accession>
<gene>
    <name evidence="2" type="ORF">J2T57_001597</name>
</gene>
<reference evidence="2" key="1">
    <citation type="submission" date="2022-03" db="EMBL/GenBank/DDBJ databases">
        <title>Genomic Encyclopedia of Type Strains, Phase III (KMG-III): the genomes of soil and plant-associated and newly described type strains.</title>
        <authorList>
            <person name="Whitman W."/>
        </authorList>
    </citation>
    <scope>NUCLEOTIDE SEQUENCE</scope>
    <source>
        <strain evidence="2">ANL 6-2</strain>
    </source>
</reference>
<evidence type="ECO:0000256" key="1">
    <source>
        <dbReference type="SAM" id="SignalP"/>
    </source>
</evidence>
<keyword evidence="1" id="KW-0732">Signal</keyword>
<keyword evidence="3" id="KW-1185">Reference proteome</keyword>
<dbReference type="Proteomes" id="UP001205843">
    <property type="component" value="Unassembled WGS sequence"/>
</dbReference>
<dbReference type="EMBL" id="JALJXV010000003">
    <property type="protein sequence ID" value="MCP1674495.1"/>
    <property type="molecule type" value="Genomic_DNA"/>
</dbReference>